<dbReference type="RefSeq" id="WP_164655106.1">
    <property type="nucleotide sequence ID" value="NZ_JAAIJR010000078.1"/>
</dbReference>
<dbReference type="AlphaFoldDB" id="A0A6P1DUJ9"/>
<accession>A0A6P1DUJ9</accession>
<feature type="transmembrane region" description="Helical" evidence="1">
    <location>
        <begin position="64"/>
        <end position="88"/>
    </location>
</feature>
<feature type="transmembrane region" description="Helical" evidence="1">
    <location>
        <begin position="28"/>
        <end position="52"/>
    </location>
</feature>
<dbReference type="PANTHER" id="PTHR46211">
    <property type="entry name" value="GLYCEROPHOSPHORYL DIESTER PHOSPHODIESTERASE"/>
    <property type="match status" value="1"/>
</dbReference>
<dbReference type="SUPFAM" id="SSF51695">
    <property type="entry name" value="PLC-like phosphodiesterases"/>
    <property type="match status" value="1"/>
</dbReference>
<feature type="transmembrane region" description="Helical" evidence="1">
    <location>
        <begin position="227"/>
        <end position="251"/>
    </location>
</feature>
<evidence type="ECO:0000313" key="4">
    <source>
        <dbReference type="Proteomes" id="UP000471640"/>
    </source>
</evidence>
<dbReference type="Pfam" id="PF03009">
    <property type="entry name" value="GDPD"/>
    <property type="match status" value="1"/>
</dbReference>
<dbReference type="CDD" id="cd08579">
    <property type="entry name" value="GDPD_memb_like"/>
    <property type="match status" value="1"/>
</dbReference>
<keyword evidence="1" id="KW-1133">Transmembrane helix</keyword>
<feature type="transmembrane region" description="Helical" evidence="1">
    <location>
        <begin position="263"/>
        <end position="280"/>
    </location>
</feature>
<dbReference type="GO" id="GO:0008081">
    <property type="term" value="F:phosphoric diester hydrolase activity"/>
    <property type="evidence" value="ECO:0007669"/>
    <property type="project" value="InterPro"/>
</dbReference>
<evidence type="ECO:0000313" key="3">
    <source>
        <dbReference type="EMBL" id="NEX22007.1"/>
    </source>
</evidence>
<gene>
    <name evidence="3" type="ORF">G3480_17130</name>
</gene>
<dbReference type="InterPro" id="IPR017946">
    <property type="entry name" value="PLC-like_Pdiesterase_TIM-brl"/>
</dbReference>
<organism evidence="3 4">
    <name type="scientific">Thiorhodococcus mannitoliphagus</name>
    <dbReference type="NCBI Taxonomy" id="329406"/>
    <lineage>
        <taxon>Bacteria</taxon>
        <taxon>Pseudomonadati</taxon>
        <taxon>Pseudomonadota</taxon>
        <taxon>Gammaproteobacteria</taxon>
        <taxon>Chromatiales</taxon>
        <taxon>Chromatiaceae</taxon>
        <taxon>Thiorhodococcus</taxon>
    </lineage>
</organism>
<proteinExistence type="predicted"/>
<keyword evidence="4" id="KW-1185">Reference proteome</keyword>
<dbReference type="GO" id="GO:0006629">
    <property type="term" value="P:lipid metabolic process"/>
    <property type="evidence" value="ECO:0007669"/>
    <property type="project" value="InterPro"/>
</dbReference>
<protein>
    <submittedName>
        <fullName evidence="3">Glycerophosphodiester phosphodiesterase</fullName>
    </submittedName>
</protein>
<keyword evidence="1" id="KW-0812">Transmembrane</keyword>
<feature type="transmembrane region" description="Helical" evidence="1">
    <location>
        <begin position="168"/>
        <end position="186"/>
    </location>
</feature>
<reference evidence="3 4" key="2">
    <citation type="submission" date="2020-02" db="EMBL/GenBank/DDBJ databases">
        <title>Genome sequences of Thiorhodococcus mannitoliphagus and Thiorhodococcus minor, purple sulfur photosynthetic bacteria in the gammaproteobacterial family, Chromatiaceae.</title>
        <authorList>
            <person name="Aviles F.A."/>
            <person name="Meyer T.E."/>
            <person name="Kyndt J.A."/>
        </authorList>
    </citation>
    <scope>NUCLEOTIDE SEQUENCE [LARGE SCALE GENOMIC DNA]</scope>
    <source>
        <strain evidence="3 4">DSM 18266</strain>
    </source>
</reference>
<evidence type="ECO:0000256" key="1">
    <source>
        <dbReference type="SAM" id="Phobius"/>
    </source>
</evidence>
<dbReference type="PROSITE" id="PS51704">
    <property type="entry name" value="GP_PDE"/>
    <property type="match status" value="1"/>
</dbReference>
<dbReference type="Proteomes" id="UP000471640">
    <property type="component" value="Unassembled WGS sequence"/>
</dbReference>
<name>A0A6P1DUJ9_9GAMM</name>
<feature type="transmembrane region" description="Helical" evidence="1">
    <location>
        <begin position="330"/>
        <end position="350"/>
    </location>
</feature>
<dbReference type="Gene3D" id="3.20.20.190">
    <property type="entry name" value="Phosphatidylinositol (PI) phosphodiesterase"/>
    <property type="match status" value="1"/>
</dbReference>
<dbReference type="Pfam" id="PF10110">
    <property type="entry name" value="GPDPase_memb"/>
    <property type="match status" value="1"/>
</dbReference>
<dbReference type="PANTHER" id="PTHR46211:SF8">
    <property type="entry name" value="PHOSPHODIESTERASE"/>
    <property type="match status" value="1"/>
</dbReference>
<feature type="domain" description="GP-PDE" evidence="2">
    <location>
        <begin position="359"/>
        <end position="589"/>
    </location>
</feature>
<dbReference type="InterPro" id="IPR018476">
    <property type="entry name" value="GlyceroP-diester-Pdiesterase_M"/>
</dbReference>
<feature type="transmembrane region" description="Helical" evidence="1">
    <location>
        <begin position="123"/>
        <end position="153"/>
    </location>
</feature>
<reference evidence="4" key="1">
    <citation type="journal article" date="2020" name="Microbiol. Resour. Announc.">
        <title>Draft Genome Sequences of Thiorhodococcus mannitoliphagus and Thiorhodococcus minor, Purple Sulfur Photosynthetic Bacteria in the Gammaproteobacterial Family Chromatiaceae.</title>
        <authorList>
            <person name="Aviles F.A."/>
            <person name="Meyer T.E."/>
            <person name="Kyndt J.A."/>
        </authorList>
    </citation>
    <scope>NUCLEOTIDE SEQUENCE [LARGE SCALE GENOMIC DNA]</scope>
    <source>
        <strain evidence="4">DSM 18266</strain>
    </source>
</reference>
<sequence length="623" mass="67764">MKRPLAQFLAPLLTRLRSDWRLLLSVHLVYTAVGVALLAPLAGIILRFLIGLSGQPALADQDILYFLLSPLGMASLILMAGVLIAIMALEQASLMAVGAAQATRGGSKVFGAILFAARRAPRIFIFCLWLVVRLLVIALPFLALGAAIAWVLLTDYDINYYLQARPPAFWTATILIGLVMTAMTALVTHRLVAWSLTLPLILFQDVAPKQSFHESRRLTQGHRKAVLWSLAVWAALALGLGALAATLVGGLGRWSAPLFFDRLPILVVVLGGLVSLWLLTNWLVGAFNASAFAFILLGLAERLVPGFERAEPKALPPETGSPRWPRTARWLTAALIAGTLIAVLVGAWLIDGMVIHDDISIVSHRGAAGKAPENTLIAIEQAIEDGTDWVEIDVQETADGEVVVIHDSDFMKLAGVNLKIWEASLSEVERIDVGSWLSPQFADARVPTLRQVLDSAHGKAGVVIELKYYGHDEDLERRVVEIVEAADMVDKVAVMSLESAGIQKIRALRPDWTIGLLSATGIGDLSKLDGDFLAVNMGMATPALVRRTQASGKRLFVWTVNDPVSMSRMMSLGVDGMITDEPEMARQVLTQRTELSPVERLLIHTAVLLGRPTPQRTYRDDSP</sequence>
<dbReference type="InterPro" id="IPR030395">
    <property type="entry name" value="GP_PDE_dom"/>
</dbReference>
<keyword evidence="1" id="KW-0472">Membrane</keyword>
<comment type="caution">
    <text evidence="3">The sequence shown here is derived from an EMBL/GenBank/DDBJ whole genome shotgun (WGS) entry which is preliminary data.</text>
</comment>
<feature type="transmembrane region" description="Helical" evidence="1">
    <location>
        <begin position="94"/>
        <end position="116"/>
    </location>
</feature>
<evidence type="ECO:0000259" key="2">
    <source>
        <dbReference type="PROSITE" id="PS51704"/>
    </source>
</evidence>
<dbReference type="EMBL" id="JAAIJR010000078">
    <property type="protein sequence ID" value="NEX22007.1"/>
    <property type="molecule type" value="Genomic_DNA"/>
</dbReference>